<dbReference type="InterPro" id="IPR036138">
    <property type="entry name" value="PBP_dimer_sf"/>
</dbReference>
<keyword evidence="7" id="KW-0812">Transmembrane</keyword>
<feature type="transmembrane region" description="Helical" evidence="7">
    <location>
        <begin position="20"/>
        <end position="38"/>
    </location>
</feature>
<dbReference type="InterPro" id="IPR002137">
    <property type="entry name" value="Beta-lactam_class-D_AS"/>
</dbReference>
<evidence type="ECO:0000313" key="11">
    <source>
        <dbReference type="Proteomes" id="UP001524944"/>
    </source>
</evidence>
<keyword evidence="4 6" id="KW-0378">Hydrolase</keyword>
<dbReference type="Pfam" id="PF00905">
    <property type="entry name" value="Transpeptidase"/>
    <property type="match status" value="1"/>
</dbReference>
<evidence type="ECO:0000259" key="9">
    <source>
        <dbReference type="Pfam" id="PF21922"/>
    </source>
</evidence>
<dbReference type="PANTHER" id="PTHR30627">
    <property type="entry name" value="PEPTIDOGLYCAN D,D-TRANSPEPTIDASE"/>
    <property type="match status" value="1"/>
</dbReference>
<evidence type="ECO:0000313" key="10">
    <source>
        <dbReference type="EMBL" id="MCR6545482.1"/>
    </source>
</evidence>
<evidence type="ECO:0000256" key="3">
    <source>
        <dbReference type="ARBA" id="ARBA00022729"/>
    </source>
</evidence>
<evidence type="ECO:0000256" key="4">
    <source>
        <dbReference type="ARBA" id="ARBA00022801"/>
    </source>
</evidence>
<dbReference type="Gene3D" id="3.40.710.10">
    <property type="entry name" value="DD-peptidase/beta-lactamase superfamily"/>
    <property type="match status" value="1"/>
</dbReference>
<dbReference type="InterPro" id="IPR012338">
    <property type="entry name" value="Beta-lactam/transpept-like"/>
</dbReference>
<keyword evidence="11" id="KW-1185">Reference proteome</keyword>
<dbReference type="Pfam" id="PF21922">
    <property type="entry name" value="PBP_dimer_2"/>
    <property type="match status" value="1"/>
</dbReference>
<keyword evidence="3" id="KW-0732">Signal</keyword>
<keyword evidence="7" id="KW-1133">Transmembrane helix</keyword>
<dbReference type="InterPro" id="IPR001460">
    <property type="entry name" value="PCN-bd_Tpept"/>
</dbReference>
<proteinExistence type="inferred from homology"/>
<name>A0ABT1Y3N7_9FIRM</name>
<evidence type="ECO:0000256" key="6">
    <source>
        <dbReference type="RuleBase" id="RU361140"/>
    </source>
</evidence>
<evidence type="ECO:0000256" key="5">
    <source>
        <dbReference type="ARBA" id="ARBA00023251"/>
    </source>
</evidence>
<comment type="catalytic activity">
    <reaction evidence="6">
        <text>a beta-lactam + H2O = a substituted beta-amino acid</text>
        <dbReference type="Rhea" id="RHEA:20401"/>
        <dbReference type="ChEBI" id="CHEBI:15377"/>
        <dbReference type="ChEBI" id="CHEBI:35627"/>
        <dbReference type="ChEBI" id="CHEBI:140347"/>
        <dbReference type="EC" id="3.5.2.6"/>
    </reaction>
</comment>
<comment type="caution">
    <text evidence="10">The sequence shown here is derived from an EMBL/GenBank/DDBJ whole genome shotgun (WGS) entry which is preliminary data.</text>
</comment>
<dbReference type="Gene3D" id="3.90.1310.10">
    <property type="entry name" value="Penicillin-binding protein 2a (Domain 2)"/>
    <property type="match status" value="1"/>
</dbReference>
<dbReference type="EC" id="3.5.2.6" evidence="2 6"/>
<dbReference type="PANTHER" id="PTHR30627:SF24">
    <property type="entry name" value="PENICILLIN-BINDING PROTEIN 4B"/>
    <property type="match status" value="1"/>
</dbReference>
<dbReference type="PROSITE" id="PS00337">
    <property type="entry name" value="BETA_LACTAMASE_D"/>
    <property type="match status" value="1"/>
</dbReference>
<sequence>MKEMKKKSRKLQQQKRTINVFILMSILFMTLIGYLTYFELFSKENIIASSYNRRQWAREDKTLRGTIFDRKGVVLAKSEMDGETQIRSYPFGALYSHIIGYNSISYGKSQLEAKYNEQLLNINPLNPVTDLRDKITGTKSVGHNLHLTLDHQLEKRAAELLGNRNGAVVALQPQTGEVLALVSKPDFDPSNTSLNDNWSKLIESEENPLLPRATQGLYVPGSTFKVAVSLKALEKGLDLKDFYDQGSIIIDGKKIENHGGTAYGSLDLERALAVSSNTYFASLGVALGEGNLKDLAQEVGLGKNISFDVPVSSSRFNYQNMSETDQAAVAIGQGKILVSPLQMAMITGGIANHGVVMQPYLVDKVVSANGFVVKKQEPNAFYRLAEADFADQVEEMMVNVVDNGTGRNAKISGIGVGGKTGTAQNELSAADDEKEHTWFIGFAPAEDPQIAVAVILEYSGSTGGKQAAPIAREMMIQWLKEQGII</sequence>
<feature type="domain" description="Penicillin-binding protein transpeptidase" evidence="8">
    <location>
        <begin position="166"/>
        <end position="475"/>
    </location>
</feature>
<dbReference type="RefSeq" id="WP_242965374.1">
    <property type="nucleotide sequence ID" value="NZ_CP022121.1"/>
</dbReference>
<dbReference type="Proteomes" id="UP001524944">
    <property type="component" value="Unassembled WGS sequence"/>
</dbReference>
<keyword evidence="7" id="KW-0472">Membrane</keyword>
<evidence type="ECO:0000259" key="8">
    <source>
        <dbReference type="Pfam" id="PF00905"/>
    </source>
</evidence>
<evidence type="ECO:0000256" key="1">
    <source>
        <dbReference type="ARBA" id="ARBA00007898"/>
    </source>
</evidence>
<comment type="similarity">
    <text evidence="1 6">Belongs to the class-D beta-lactamase family.</text>
</comment>
<dbReference type="SUPFAM" id="SSF56519">
    <property type="entry name" value="Penicillin binding protein dimerisation domain"/>
    <property type="match status" value="1"/>
</dbReference>
<dbReference type="InterPro" id="IPR054120">
    <property type="entry name" value="PBPA_dimer"/>
</dbReference>
<reference evidence="10 11" key="1">
    <citation type="submission" date="2022-08" db="EMBL/GenBank/DDBJ databases">
        <title>Proteogenomics of the novel Dehalobacterium formicoaceticum strain EZ94 highlights a key role of methyltransferases during anaerobic dichloromethane degradation.</title>
        <authorList>
            <person name="Wasmund K."/>
        </authorList>
    </citation>
    <scope>NUCLEOTIDE SEQUENCE [LARGE SCALE GENOMIC DNA]</scope>
    <source>
        <strain evidence="10 11">EZ94</strain>
    </source>
</reference>
<dbReference type="InterPro" id="IPR050515">
    <property type="entry name" value="Beta-lactam/transpept"/>
</dbReference>
<evidence type="ECO:0000256" key="2">
    <source>
        <dbReference type="ARBA" id="ARBA00012865"/>
    </source>
</evidence>
<keyword evidence="5 6" id="KW-0046">Antibiotic resistance</keyword>
<accession>A0ABT1Y3N7</accession>
<evidence type="ECO:0000256" key="7">
    <source>
        <dbReference type="SAM" id="Phobius"/>
    </source>
</evidence>
<feature type="domain" description="Penicillin binding protein A dimerisation" evidence="9">
    <location>
        <begin position="64"/>
        <end position="144"/>
    </location>
</feature>
<dbReference type="SUPFAM" id="SSF56601">
    <property type="entry name" value="beta-lactamase/transpeptidase-like"/>
    <property type="match status" value="1"/>
</dbReference>
<gene>
    <name evidence="10" type="ORF">NVS47_08120</name>
</gene>
<protein>
    <recommendedName>
        <fullName evidence="2 6">Beta-lactamase</fullName>
        <ecNumber evidence="2 6">3.5.2.6</ecNumber>
    </recommendedName>
</protein>
<organism evidence="10 11">
    <name type="scientific">Dehalobacterium formicoaceticum</name>
    <dbReference type="NCBI Taxonomy" id="51515"/>
    <lineage>
        <taxon>Bacteria</taxon>
        <taxon>Bacillati</taxon>
        <taxon>Bacillota</taxon>
        <taxon>Clostridia</taxon>
        <taxon>Eubacteriales</taxon>
        <taxon>Peptococcaceae</taxon>
        <taxon>Dehalobacterium</taxon>
    </lineage>
</organism>
<dbReference type="EMBL" id="JANPWE010000003">
    <property type="protein sequence ID" value="MCR6545482.1"/>
    <property type="molecule type" value="Genomic_DNA"/>
</dbReference>